<accession>A0A382M4I4</accession>
<feature type="non-terminal residue" evidence="1">
    <location>
        <position position="113"/>
    </location>
</feature>
<dbReference type="EMBL" id="UINC01090379">
    <property type="protein sequence ID" value="SVC42272.1"/>
    <property type="molecule type" value="Genomic_DNA"/>
</dbReference>
<sequence>MQQADSGSSSIMPDLPTDPVLICWRSMPGPVFLEITAHRFSVTAMADGPVAERLSTIARGGYMAGKRRSLHIEGVQHGAPIPMGARVGNVLFSSGIMGIDPATGTPPDDLERQ</sequence>
<evidence type="ECO:0000313" key="1">
    <source>
        <dbReference type="EMBL" id="SVC42272.1"/>
    </source>
</evidence>
<reference evidence="1" key="1">
    <citation type="submission" date="2018-05" db="EMBL/GenBank/DDBJ databases">
        <authorList>
            <person name="Lanie J.A."/>
            <person name="Ng W.-L."/>
            <person name="Kazmierczak K.M."/>
            <person name="Andrzejewski T.M."/>
            <person name="Davidsen T.M."/>
            <person name="Wayne K.J."/>
            <person name="Tettelin H."/>
            <person name="Glass J.I."/>
            <person name="Rusch D."/>
            <person name="Podicherti R."/>
            <person name="Tsui H.-C.T."/>
            <person name="Winkler M.E."/>
        </authorList>
    </citation>
    <scope>NUCLEOTIDE SEQUENCE</scope>
</reference>
<dbReference type="AlphaFoldDB" id="A0A382M4I4"/>
<protein>
    <submittedName>
        <fullName evidence="1">Uncharacterized protein</fullName>
    </submittedName>
</protein>
<gene>
    <name evidence="1" type="ORF">METZ01_LOCUS295126</name>
</gene>
<proteinExistence type="predicted"/>
<organism evidence="1">
    <name type="scientific">marine metagenome</name>
    <dbReference type="NCBI Taxonomy" id="408172"/>
    <lineage>
        <taxon>unclassified sequences</taxon>
        <taxon>metagenomes</taxon>
        <taxon>ecological metagenomes</taxon>
    </lineage>
</organism>
<name>A0A382M4I4_9ZZZZ</name>